<dbReference type="EMBL" id="JAAIUW010000008">
    <property type="protein sequence ID" value="KAF7821734.1"/>
    <property type="molecule type" value="Genomic_DNA"/>
</dbReference>
<reference evidence="1" key="1">
    <citation type="submission" date="2020-09" db="EMBL/GenBank/DDBJ databases">
        <title>Genome-Enabled Discovery of Anthraquinone Biosynthesis in Senna tora.</title>
        <authorList>
            <person name="Kang S.-H."/>
            <person name="Pandey R.P."/>
            <person name="Lee C.-M."/>
            <person name="Sim J.-S."/>
            <person name="Jeong J.-T."/>
            <person name="Choi B.-S."/>
            <person name="Jung M."/>
            <person name="Ginzburg D."/>
            <person name="Zhao K."/>
            <person name="Won S.Y."/>
            <person name="Oh T.-J."/>
            <person name="Yu Y."/>
            <person name="Kim N.-H."/>
            <person name="Lee O.R."/>
            <person name="Lee T.-H."/>
            <person name="Bashyal P."/>
            <person name="Kim T.-S."/>
            <person name="Lee W.-H."/>
            <person name="Kawkins C."/>
            <person name="Kim C.-K."/>
            <person name="Kim J.S."/>
            <person name="Ahn B.O."/>
            <person name="Rhee S.Y."/>
            <person name="Sohng J.K."/>
        </authorList>
    </citation>
    <scope>NUCLEOTIDE SEQUENCE</scope>
    <source>
        <tissue evidence="1">Leaf</tissue>
    </source>
</reference>
<dbReference type="AlphaFoldDB" id="A0A834WM07"/>
<dbReference type="Proteomes" id="UP000634136">
    <property type="component" value="Unassembled WGS sequence"/>
</dbReference>
<protein>
    <submittedName>
        <fullName evidence="1">Uncharacterized protein</fullName>
    </submittedName>
</protein>
<accession>A0A834WM07</accession>
<sequence length="30" mass="3248">MGLLLVFFPKDNSPINPHKTNIFSSSSGAK</sequence>
<evidence type="ECO:0000313" key="1">
    <source>
        <dbReference type="EMBL" id="KAF7821734.1"/>
    </source>
</evidence>
<name>A0A834WM07_9FABA</name>
<comment type="caution">
    <text evidence="1">The sequence shown here is derived from an EMBL/GenBank/DDBJ whole genome shotgun (WGS) entry which is preliminary data.</text>
</comment>
<keyword evidence="2" id="KW-1185">Reference proteome</keyword>
<proteinExistence type="predicted"/>
<evidence type="ECO:0000313" key="2">
    <source>
        <dbReference type="Proteomes" id="UP000634136"/>
    </source>
</evidence>
<organism evidence="1 2">
    <name type="scientific">Senna tora</name>
    <dbReference type="NCBI Taxonomy" id="362788"/>
    <lineage>
        <taxon>Eukaryota</taxon>
        <taxon>Viridiplantae</taxon>
        <taxon>Streptophyta</taxon>
        <taxon>Embryophyta</taxon>
        <taxon>Tracheophyta</taxon>
        <taxon>Spermatophyta</taxon>
        <taxon>Magnoliopsida</taxon>
        <taxon>eudicotyledons</taxon>
        <taxon>Gunneridae</taxon>
        <taxon>Pentapetalae</taxon>
        <taxon>rosids</taxon>
        <taxon>fabids</taxon>
        <taxon>Fabales</taxon>
        <taxon>Fabaceae</taxon>
        <taxon>Caesalpinioideae</taxon>
        <taxon>Cassia clade</taxon>
        <taxon>Senna</taxon>
    </lineage>
</organism>
<gene>
    <name evidence="1" type="ORF">G2W53_027189</name>
</gene>